<gene>
    <name evidence="1" type="ORF">SAMN00790413_03471</name>
</gene>
<dbReference type="EMBL" id="FWWU01000008">
    <property type="protein sequence ID" value="SMB85610.1"/>
    <property type="molecule type" value="Genomic_DNA"/>
</dbReference>
<reference evidence="1 2" key="1">
    <citation type="submission" date="2017-04" db="EMBL/GenBank/DDBJ databases">
        <authorList>
            <person name="Afonso C.L."/>
            <person name="Miller P.J."/>
            <person name="Scott M.A."/>
            <person name="Spackman E."/>
            <person name="Goraichik I."/>
            <person name="Dimitrov K.M."/>
            <person name="Suarez D.L."/>
            <person name="Swayne D.E."/>
        </authorList>
    </citation>
    <scope>NUCLEOTIDE SEQUENCE [LARGE SCALE GENOMIC DNA]</scope>
    <source>
        <strain evidence="1 2">KR-140</strain>
    </source>
</reference>
<dbReference type="RefSeq" id="WP_084047402.1">
    <property type="nucleotide sequence ID" value="NZ_FWWU01000008.1"/>
</dbReference>
<protein>
    <submittedName>
        <fullName evidence="1">Uncharacterized protein</fullName>
    </submittedName>
</protein>
<proteinExistence type="predicted"/>
<name>A0A1W1UX52_9DEIO</name>
<accession>A0A1W1UX52</accession>
<keyword evidence="2" id="KW-1185">Reference proteome</keyword>
<dbReference type="AlphaFoldDB" id="A0A1W1UX52"/>
<sequence>MQQVAESYGPELLTLIQEVQNRRPDTAVLIGDLLERMRPHHPEATPAALRLAVCLLKRKGLIEHRGPGLYRFPHN</sequence>
<evidence type="ECO:0000313" key="1">
    <source>
        <dbReference type="EMBL" id="SMB85610.1"/>
    </source>
</evidence>
<evidence type="ECO:0000313" key="2">
    <source>
        <dbReference type="Proteomes" id="UP000192582"/>
    </source>
</evidence>
<dbReference type="Proteomes" id="UP000192582">
    <property type="component" value="Unassembled WGS sequence"/>
</dbReference>
<organism evidence="1 2">
    <name type="scientific">Deinococcus hopiensis KR-140</name>
    <dbReference type="NCBI Taxonomy" id="695939"/>
    <lineage>
        <taxon>Bacteria</taxon>
        <taxon>Thermotogati</taxon>
        <taxon>Deinococcota</taxon>
        <taxon>Deinococci</taxon>
        <taxon>Deinococcales</taxon>
        <taxon>Deinococcaceae</taxon>
        <taxon>Deinococcus</taxon>
    </lineage>
</organism>